<dbReference type="EMBL" id="CAJVPP010003078">
    <property type="protein sequence ID" value="CAG8620077.1"/>
    <property type="molecule type" value="Genomic_DNA"/>
</dbReference>
<dbReference type="Proteomes" id="UP000789375">
    <property type="component" value="Unassembled WGS sequence"/>
</dbReference>
<protein>
    <submittedName>
        <fullName evidence="1">16164_t:CDS:1</fullName>
    </submittedName>
</protein>
<sequence length="178" mass="20598">MDTLKGPKELNKPYFTLESNLEPSDLIQTSKRLLSGLSPKLKQSFRLVVFFKEKFNIYLRTIPDFAEAVKIAREYVTTTCLNVSPENKASFIIDYKGTEKGKAFNLCLYFSNYKFTKEECSQGDHPDIVCKADVVTRNGRKVKCNFYFATKLVVNELSDDDVNYRHYNNEALVQKEEF</sequence>
<proteinExistence type="predicted"/>
<dbReference type="AlphaFoldDB" id="A0A9N9GPA1"/>
<evidence type="ECO:0000313" key="1">
    <source>
        <dbReference type="EMBL" id="CAG8620077.1"/>
    </source>
</evidence>
<name>A0A9N9GPA1_FUNMO</name>
<accession>A0A9N9GPA1</accession>
<gene>
    <name evidence="1" type="ORF">FMOSSE_LOCUS9934</name>
</gene>
<evidence type="ECO:0000313" key="2">
    <source>
        <dbReference type="Proteomes" id="UP000789375"/>
    </source>
</evidence>
<keyword evidence="2" id="KW-1185">Reference proteome</keyword>
<reference evidence="1" key="1">
    <citation type="submission" date="2021-06" db="EMBL/GenBank/DDBJ databases">
        <authorList>
            <person name="Kallberg Y."/>
            <person name="Tangrot J."/>
            <person name="Rosling A."/>
        </authorList>
    </citation>
    <scope>NUCLEOTIDE SEQUENCE</scope>
    <source>
        <strain evidence="1">87-6 pot B 2015</strain>
    </source>
</reference>
<organism evidence="1 2">
    <name type="scientific">Funneliformis mosseae</name>
    <name type="common">Endomycorrhizal fungus</name>
    <name type="synonym">Glomus mosseae</name>
    <dbReference type="NCBI Taxonomy" id="27381"/>
    <lineage>
        <taxon>Eukaryota</taxon>
        <taxon>Fungi</taxon>
        <taxon>Fungi incertae sedis</taxon>
        <taxon>Mucoromycota</taxon>
        <taxon>Glomeromycotina</taxon>
        <taxon>Glomeromycetes</taxon>
        <taxon>Glomerales</taxon>
        <taxon>Glomeraceae</taxon>
        <taxon>Funneliformis</taxon>
    </lineage>
</organism>
<comment type="caution">
    <text evidence="1">The sequence shown here is derived from an EMBL/GenBank/DDBJ whole genome shotgun (WGS) entry which is preliminary data.</text>
</comment>